<gene>
    <name evidence="1" type="ORF">Scep_001750</name>
</gene>
<reference evidence="1 2" key="1">
    <citation type="submission" date="2024-01" db="EMBL/GenBank/DDBJ databases">
        <title>Genome assemblies of Stephania.</title>
        <authorList>
            <person name="Yang L."/>
        </authorList>
    </citation>
    <scope>NUCLEOTIDE SEQUENCE [LARGE SCALE GENOMIC DNA]</scope>
    <source>
        <strain evidence="1">JXDWG</strain>
        <tissue evidence="1">Leaf</tissue>
    </source>
</reference>
<sequence>MVQPRLLPNSRLYTTATTLPSSNSISRHVSAAIPRVLSALRSRDSVIFVGLCGRDFDFPKM</sequence>
<accession>A0AAP0LCL6</accession>
<protein>
    <submittedName>
        <fullName evidence="1">Uncharacterized protein</fullName>
    </submittedName>
</protein>
<proteinExistence type="predicted"/>
<name>A0AAP0LCL6_9MAGN</name>
<keyword evidence="2" id="KW-1185">Reference proteome</keyword>
<dbReference type="AlphaFoldDB" id="A0AAP0LCL6"/>
<organism evidence="1 2">
    <name type="scientific">Stephania cephalantha</name>
    <dbReference type="NCBI Taxonomy" id="152367"/>
    <lineage>
        <taxon>Eukaryota</taxon>
        <taxon>Viridiplantae</taxon>
        <taxon>Streptophyta</taxon>
        <taxon>Embryophyta</taxon>
        <taxon>Tracheophyta</taxon>
        <taxon>Spermatophyta</taxon>
        <taxon>Magnoliopsida</taxon>
        <taxon>Ranunculales</taxon>
        <taxon>Menispermaceae</taxon>
        <taxon>Menispermoideae</taxon>
        <taxon>Cissampelideae</taxon>
        <taxon>Stephania</taxon>
    </lineage>
</organism>
<dbReference type="Proteomes" id="UP001419268">
    <property type="component" value="Unassembled WGS sequence"/>
</dbReference>
<evidence type="ECO:0000313" key="1">
    <source>
        <dbReference type="EMBL" id="KAK9166559.1"/>
    </source>
</evidence>
<dbReference type="EMBL" id="JBBNAG010000001">
    <property type="protein sequence ID" value="KAK9166559.1"/>
    <property type="molecule type" value="Genomic_DNA"/>
</dbReference>
<comment type="caution">
    <text evidence="1">The sequence shown here is derived from an EMBL/GenBank/DDBJ whole genome shotgun (WGS) entry which is preliminary data.</text>
</comment>
<evidence type="ECO:0000313" key="2">
    <source>
        <dbReference type="Proteomes" id="UP001419268"/>
    </source>
</evidence>